<evidence type="ECO:0000313" key="1">
    <source>
        <dbReference type="EMBL" id="RAU17727.1"/>
    </source>
</evidence>
<dbReference type="AlphaFoldDB" id="A0A364NLH5"/>
<protein>
    <recommendedName>
        <fullName evidence="3">DUF3080 domain-containing protein</fullName>
    </recommendedName>
</protein>
<dbReference type="PROSITE" id="PS51257">
    <property type="entry name" value="PROKAR_LIPOPROTEIN"/>
    <property type="match status" value="1"/>
</dbReference>
<accession>A0A364NLH5</accession>
<organism evidence="1 2">
    <name type="scientific">Nitrincola tibetensis</name>
    <dbReference type="NCBI Taxonomy" id="2219697"/>
    <lineage>
        <taxon>Bacteria</taxon>
        <taxon>Pseudomonadati</taxon>
        <taxon>Pseudomonadota</taxon>
        <taxon>Gammaproteobacteria</taxon>
        <taxon>Oceanospirillales</taxon>
        <taxon>Oceanospirillaceae</taxon>
        <taxon>Nitrincola</taxon>
    </lineage>
</organism>
<dbReference type="RefSeq" id="WP_112159576.1">
    <property type="nucleotide sequence ID" value="NZ_QKRX01000008.1"/>
</dbReference>
<sequence length="362" mass="41699">MNIRAASLLTACLSLIGCAEPSAEKMLENYVSRVSNALDQPIEFKPNTAARLPAFPLRRERLLEIAPIREGLLDVLEFRQCNLLPLISERNSNLGRVMQPSQQLRYELRFLPALYDCRRQLMADPHENSSTFVNRVNEIIAHKERELPKLIWNSIYTSSEMEQQFSLAKTALPLESQGRISDIETALGAFIRISELTQLSEWPEPRMIQDIEKYYEVLYRNASGGEWLTSIDWLTYTLSQVAEGIEARLDRRAICFNQQPNNQSAIVRNVFLNFYAGELQPYLSQVHQFGERWLSSHELILTNLTLPDSMLEYQQKVLSKTHPDGLWQTYTQARDRHTLAWQRLLDQCGMLPSAPIVLDDSE</sequence>
<comment type="caution">
    <text evidence="1">The sequence shown here is derived from an EMBL/GenBank/DDBJ whole genome shotgun (WGS) entry which is preliminary data.</text>
</comment>
<gene>
    <name evidence="1" type="ORF">DN062_12090</name>
</gene>
<reference evidence="1 2" key="1">
    <citation type="submission" date="2018-06" db="EMBL/GenBank/DDBJ databases">
        <title>Nitrincola tibetense sp. nov., isolated from Lake XuguoCo on Tibetan Plateau.</title>
        <authorList>
            <person name="Xing P."/>
        </authorList>
    </citation>
    <scope>NUCLEOTIDE SEQUENCE [LARGE SCALE GENOMIC DNA]</scope>
    <source>
        <strain evidence="2">xg18</strain>
    </source>
</reference>
<dbReference type="OrthoDB" id="6997572at2"/>
<dbReference type="Pfam" id="PF11279">
    <property type="entry name" value="DUF3080"/>
    <property type="match status" value="1"/>
</dbReference>
<evidence type="ECO:0000313" key="2">
    <source>
        <dbReference type="Proteomes" id="UP000250744"/>
    </source>
</evidence>
<dbReference type="Proteomes" id="UP000250744">
    <property type="component" value="Unassembled WGS sequence"/>
</dbReference>
<proteinExistence type="predicted"/>
<dbReference type="EMBL" id="QKRX01000008">
    <property type="protein sequence ID" value="RAU17727.1"/>
    <property type="molecule type" value="Genomic_DNA"/>
</dbReference>
<evidence type="ECO:0008006" key="3">
    <source>
        <dbReference type="Google" id="ProtNLM"/>
    </source>
</evidence>
<keyword evidence="2" id="KW-1185">Reference proteome</keyword>
<name>A0A364NLH5_9GAMM</name>
<dbReference type="InterPro" id="IPR021431">
    <property type="entry name" value="DUF3080"/>
</dbReference>